<feature type="region of interest" description="Disordered" evidence="8">
    <location>
        <begin position="20"/>
        <end position="104"/>
    </location>
</feature>
<dbReference type="SUPFAM" id="SSF54534">
    <property type="entry name" value="FKBP-like"/>
    <property type="match status" value="1"/>
</dbReference>
<keyword evidence="11" id="KW-1185">Reference proteome</keyword>
<dbReference type="InterPro" id="IPR046357">
    <property type="entry name" value="PPIase_dom_sf"/>
</dbReference>
<evidence type="ECO:0000256" key="8">
    <source>
        <dbReference type="SAM" id="MobiDB-lite"/>
    </source>
</evidence>
<comment type="caution">
    <text evidence="10">The sequence shown here is derived from an EMBL/GenBank/DDBJ whole genome shotgun (WGS) entry which is preliminary data.</text>
</comment>
<keyword evidence="4 6" id="KW-0413">Isomerase</keyword>
<feature type="domain" description="PpiC" evidence="9">
    <location>
        <begin position="77"/>
        <end position="192"/>
    </location>
</feature>
<protein>
    <recommendedName>
        <fullName evidence="7">Peptidyl-prolyl cis-trans isomerase</fullName>
        <ecNumber evidence="7">5.2.1.8</ecNumber>
    </recommendedName>
</protein>
<dbReference type="EC" id="5.2.1.8" evidence="7"/>
<evidence type="ECO:0000256" key="7">
    <source>
        <dbReference type="RuleBase" id="RU363014"/>
    </source>
</evidence>
<evidence type="ECO:0000256" key="2">
    <source>
        <dbReference type="ARBA" id="ARBA00007656"/>
    </source>
</evidence>
<comment type="catalytic activity">
    <reaction evidence="1 7">
        <text>[protein]-peptidylproline (omega=180) = [protein]-peptidylproline (omega=0)</text>
        <dbReference type="Rhea" id="RHEA:16237"/>
        <dbReference type="Rhea" id="RHEA-COMP:10747"/>
        <dbReference type="Rhea" id="RHEA-COMP:10748"/>
        <dbReference type="ChEBI" id="CHEBI:83833"/>
        <dbReference type="ChEBI" id="CHEBI:83834"/>
        <dbReference type="EC" id="5.2.1.8"/>
    </reaction>
</comment>
<evidence type="ECO:0000256" key="5">
    <source>
        <dbReference type="ARBA" id="ARBA00054757"/>
    </source>
</evidence>
<evidence type="ECO:0000256" key="4">
    <source>
        <dbReference type="ARBA" id="ARBA00023235"/>
    </source>
</evidence>
<evidence type="ECO:0000256" key="3">
    <source>
        <dbReference type="ARBA" id="ARBA00023110"/>
    </source>
</evidence>
<dbReference type="InterPro" id="IPR023058">
    <property type="entry name" value="PPIase_PpiC_CS"/>
</dbReference>
<evidence type="ECO:0000256" key="6">
    <source>
        <dbReference type="PROSITE-ProRule" id="PRU00278"/>
    </source>
</evidence>
<accession>A0AAE0AUC4</accession>
<evidence type="ECO:0000256" key="1">
    <source>
        <dbReference type="ARBA" id="ARBA00000971"/>
    </source>
</evidence>
<dbReference type="Gene3D" id="3.10.50.40">
    <property type="match status" value="1"/>
</dbReference>
<evidence type="ECO:0000259" key="9">
    <source>
        <dbReference type="PROSITE" id="PS50198"/>
    </source>
</evidence>
<keyword evidence="3 6" id="KW-0697">Rotamase</keyword>
<comment type="similarity">
    <text evidence="2">Belongs to the PpiC/parvulin rotamase family.</text>
</comment>
<dbReference type="Proteomes" id="UP001281410">
    <property type="component" value="Unassembled WGS sequence"/>
</dbReference>
<dbReference type="InterPro" id="IPR000297">
    <property type="entry name" value="PPIase_PpiC"/>
</dbReference>
<dbReference type="PROSITE" id="PS50198">
    <property type="entry name" value="PPIC_PPIASE_2"/>
    <property type="match status" value="1"/>
</dbReference>
<dbReference type="GO" id="GO:0005829">
    <property type="term" value="C:cytosol"/>
    <property type="evidence" value="ECO:0007669"/>
    <property type="project" value="TreeGrafter"/>
</dbReference>
<organism evidence="10 11">
    <name type="scientific">Dipteronia sinensis</name>
    <dbReference type="NCBI Taxonomy" id="43782"/>
    <lineage>
        <taxon>Eukaryota</taxon>
        <taxon>Viridiplantae</taxon>
        <taxon>Streptophyta</taxon>
        <taxon>Embryophyta</taxon>
        <taxon>Tracheophyta</taxon>
        <taxon>Spermatophyta</taxon>
        <taxon>Magnoliopsida</taxon>
        <taxon>eudicotyledons</taxon>
        <taxon>Gunneridae</taxon>
        <taxon>Pentapetalae</taxon>
        <taxon>rosids</taxon>
        <taxon>malvids</taxon>
        <taxon>Sapindales</taxon>
        <taxon>Sapindaceae</taxon>
        <taxon>Hippocastanoideae</taxon>
        <taxon>Acereae</taxon>
        <taxon>Dipteronia</taxon>
    </lineage>
</organism>
<dbReference type="AlphaFoldDB" id="A0AAE0AUC4"/>
<feature type="compositionally biased region" description="Basic residues" evidence="8">
    <location>
        <begin position="86"/>
        <end position="96"/>
    </location>
</feature>
<sequence length="192" mass="21198">MYRYQLNVNDITDIFMLKTRRSSSAAPAAKIESDRKRKNSSISSADRKPTATTKDNKDKERDKAHKKKPRMSSSSAANQVRASHILIKHQGSRRKASWKDPEGRVINSTTRDSAVSQLKTIREDIVSGNAKFADVASRISDCSSAKRGGDLGPFGRGQMQKPFEEATYALKIGEISDIVDTDSGAHIIMRTG</sequence>
<reference evidence="10" key="1">
    <citation type="journal article" date="2023" name="Plant J.">
        <title>Genome sequences and population genomics provide insights into the demographic history, inbreeding, and mutation load of two 'living fossil' tree species of Dipteronia.</title>
        <authorList>
            <person name="Feng Y."/>
            <person name="Comes H.P."/>
            <person name="Chen J."/>
            <person name="Zhu S."/>
            <person name="Lu R."/>
            <person name="Zhang X."/>
            <person name="Li P."/>
            <person name="Qiu J."/>
            <person name="Olsen K.M."/>
            <person name="Qiu Y."/>
        </authorList>
    </citation>
    <scope>NUCLEOTIDE SEQUENCE</scope>
    <source>
        <strain evidence="10">NBL</strain>
    </source>
</reference>
<evidence type="ECO:0000313" key="10">
    <source>
        <dbReference type="EMBL" id="KAK3224282.1"/>
    </source>
</evidence>
<dbReference type="PANTHER" id="PTHR10657">
    <property type="entry name" value="PEPTIDYL-PROLYL CIS-TRANS ISOMERASE"/>
    <property type="match status" value="1"/>
</dbReference>
<gene>
    <name evidence="10" type="ORF">Dsin_011307</name>
</gene>
<dbReference type="InterPro" id="IPR051370">
    <property type="entry name" value="PPIase_Pin1"/>
</dbReference>
<feature type="compositionally biased region" description="Polar residues" evidence="8">
    <location>
        <begin position="71"/>
        <end position="81"/>
    </location>
</feature>
<dbReference type="GO" id="GO:0005634">
    <property type="term" value="C:nucleus"/>
    <property type="evidence" value="ECO:0007669"/>
    <property type="project" value="TreeGrafter"/>
</dbReference>
<dbReference type="PROSITE" id="PS01096">
    <property type="entry name" value="PPIC_PPIASE_1"/>
    <property type="match status" value="1"/>
</dbReference>
<dbReference type="EMBL" id="JANJYJ010000003">
    <property type="protein sequence ID" value="KAK3224282.1"/>
    <property type="molecule type" value="Genomic_DNA"/>
</dbReference>
<dbReference type="PANTHER" id="PTHR10657:SF41">
    <property type="entry name" value="PEPTIDYL-PROLYL CIS-TRANS ISOMERASE PIN1"/>
    <property type="match status" value="1"/>
</dbReference>
<proteinExistence type="inferred from homology"/>
<dbReference type="GO" id="GO:0003755">
    <property type="term" value="F:peptidyl-prolyl cis-trans isomerase activity"/>
    <property type="evidence" value="ECO:0007669"/>
    <property type="project" value="UniProtKB-UniRule"/>
</dbReference>
<feature type="compositionally biased region" description="Basic and acidic residues" evidence="8">
    <location>
        <begin position="45"/>
        <end position="63"/>
    </location>
</feature>
<dbReference type="Pfam" id="PF00639">
    <property type="entry name" value="Rotamase"/>
    <property type="match status" value="1"/>
</dbReference>
<comment type="function">
    <text evidence="5">Prolyl cis/trans isomerase with specificity for phospho-Ser-Pro bonds.</text>
</comment>
<evidence type="ECO:0000313" key="11">
    <source>
        <dbReference type="Proteomes" id="UP001281410"/>
    </source>
</evidence>
<dbReference type="FunFam" id="3.10.50.40:FF:000010">
    <property type="entry name" value="Peptidyl-prolyl cis-trans isomerase Pin1"/>
    <property type="match status" value="1"/>
</dbReference>
<name>A0AAE0AUC4_9ROSI</name>